<organism evidence="2 3">
    <name type="scientific">Musa troglodytarum</name>
    <name type="common">fe'i banana</name>
    <dbReference type="NCBI Taxonomy" id="320322"/>
    <lineage>
        <taxon>Eukaryota</taxon>
        <taxon>Viridiplantae</taxon>
        <taxon>Streptophyta</taxon>
        <taxon>Embryophyta</taxon>
        <taxon>Tracheophyta</taxon>
        <taxon>Spermatophyta</taxon>
        <taxon>Magnoliopsida</taxon>
        <taxon>Liliopsida</taxon>
        <taxon>Zingiberales</taxon>
        <taxon>Musaceae</taxon>
        <taxon>Musa</taxon>
    </lineage>
</organism>
<gene>
    <name evidence="2" type="ORF">MUK42_09145</name>
</gene>
<reference evidence="2" key="1">
    <citation type="submission" date="2022-05" db="EMBL/GenBank/DDBJ databases">
        <title>The Musa troglodytarum L. genome provides insights into the mechanism of non-climacteric behaviour and enrichment of carotenoids.</title>
        <authorList>
            <person name="Wang J."/>
        </authorList>
    </citation>
    <scope>NUCLEOTIDE SEQUENCE</scope>
    <source>
        <tissue evidence="2">Leaf</tissue>
    </source>
</reference>
<protein>
    <submittedName>
        <fullName evidence="2">Uncharacterized protein</fullName>
    </submittedName>
</protein>
<dbReference type="AlphaFoldDB" id="A0A9E7EBZ6"/>
<proteinExistence type="predicted"/>
<name>A0A9E7EBZ6_9LILI</name>
<dbReference type="EMBL" id="CP097502">
    <property type="protein sequence ID" value="URD73143.1"/>
    <property type="molecule type" value="Genomic_DNA"/>
</dbReference>
<dbReference type="Proteomes" id="UP001055439">
    <property type="component" value="Chromosome 1"/>
</dbReference>
<sequence length="96" mass="10646">MQGHKASHAEQSLPIEIVRGTSRGEKDTKPLTLLSTRPLLGHSWSSLGVSSLDKSLIDMRLEGRFLVSLDHSLAFIGGLVSLQHQQHRRSGKHRTQ</sequence>
<evidence type="ECO:0000256" key="1">
    <source>
        <dbReference type="SAM" id="MobiDB-lite"/>
    </source>
</evidence>
<feature type="region of interest" description="Disordered" evidence="1">
    <location>
        <begin position="1"/>
        <end position="30"/>
    </location>
</feature>
<accession>A0A9E7EBZ6</accession>
<evidence type="ECO:0000313" key="3">
    <source>
        <dbReference type="Proteomes" id="UP001055439"/>
    </source>
</evidence>
<keyword evidence="3" id="KW-1185">Reference proteome</keyword>
<evidence type="ECO:0000313" key="2">
    <source>
        <dbReference type="EMBL" id="URD73143.1"/>
    </source>
</evidence>